<feature type="compositionally biased region" description="Basic and acidic residues" evidence="5">
    <location>
        <begin position="425"/>
        <end position="444"/>
    </location>
</feature>
<evidence type="ECO:0000256" key="3">
    <source>
        <dbReference type="ARBA" id="ARBA00022833"/>
    </source>
</evidence>
<feature type="compositionally biased region" description="Basic residues" evidence="5">
    <location>
        <begin position="712"/>
        <end position="722"/>
    </location>
</feature>
<evidence type="ECO:0000313" key="7">
    <source>
        <dbReference type="EMBL" id="KAJ2901383.1"/>
    </source>
</evidence>
<dbReference type="Proteomes" id="UP001201980">
    <property type="component" value="Unassembled WGS sequence"/>
</dbReference>
<keyword evidence="8" id="KW-1185">Reference proteome</keyword>
<dbReference type="InterPro" id="IPR037274">
    <property type="entry name" value="Znf_CHY_sf"/>
</dbReference>
<keyword evidence="2 4" id="KW-0863">Zinc-finger</keyword>
<feature type="region of interest" description="Disordered" evidence="5">
    <location>
        <begin position="1"/>
        <end position="41"/>
    </location>
</feature>
<keyword evidence="1" id="KW-0479">Metal-binding</keyword>
<keyword evidence="3" id="KW-0862">Zinc</keyword>
<comment type="caution">
    <text evidence="7">The sequence shown here is derived from an EMBL/GenBank/DDBJ whole genome shotgun (WGS) entry which is preliminary data.</text>
</comment>
<feature type="compositionally biased region" description="Basic and acidic residues" evidence="5">
    <location>
        <begin position="194"/>
        <end position="205"/>
    </location>
</feature>
<feature type="compositionally biased region" description="Basic and acidic residues" evidence="5">
    <location>
        <begin position="32"/>
        <end position="41"/>
    </location>
</feature>
<proteinExistence type="predicted"/>
<evidence type="ECO:0000256" key="4">
    <source>
        <dbReference type="PROSITE-ProRule" id="PRU00601"/>
    </source>
</evidence>
<dbReference type="Pfam" id="PF05495">
    <property type="entry name" value="zf-CHY"/>
    <property type="match status" value="1"/>
</dbReference>
<feature type="region of interest" description="Disordered" evidence="5">
    <location>
        <begin position="711"/>
        <end position="737"/>
    </location>
</feature>
<evidence type="ECO:0000256" key="5">
    <source>
        <dbReference type="SAM" id="MobiDB-lite"/>
    </source>
</evidence>
<feature type="compositionally biased region" description="Basic and acidic residues" evidence="5">
    <location>
        <begin position="725"/>
        <end position="737"/>
    </location>
</feature>
<gene>
    <name evidence="7" type="ORF">MKZ38_001901</name>
</gene>
<evidence type="ECO:0000259" key="6">
    <source>
        <dbReference type="PROSITE" id="PS51266"/>
    </source>
</evidence>
<evidence type="ECO:0000256" key="1">
    <source>
        <dbReference type="ARBA" id="ARBA00022723"/>
    </source>
</evidence>
<evidence type="ECO:0000256" key="2">
    <source>
        <dbReference type="ARBA" id="ARBA00022771"/>
    </source>
</evidence>
<accession>A0AAD5RQN3</accession>
<feature type="region of interest" description="Disordered" evidence="5">
    <location>
        <begin position="172"/>
        <end position="212"/>
    </location>
</feature>
<dbReference type="GO" id="GO:0008270">
    <property type="term" value="F:zinc ion binding"/>
    <property type="evidence" value="ECO:0007669"/>
    <property type="project" value="UniProtKB-KW"/>
</dbReference>
<dbReference type="InterPro" id="IPR008913">
    <property type="entry name" value="Znf_CHY"/>
</dbReference>
<dbReference type="SUPFAM" id="SSF161219">
    <property type="entry name" value="CHY zinc finger-like"/>
    <property type="match status" value="1"/>
</dbReference>
<dbReference type="AlphaFoldDB" id="A0AAD5RQN3"/>
<dbReference type="EMBL" id="JAKWBI020000154">
    <property type="protein sequence ID" value="KAJ2901383.1"/>
    <property type="molecule type" value="Genomic_DNA"/>
</dbReference>
<protein>
    <recommendedName>
        <fullName evidence="6">CHY-type domain-containing protein</fullName>
    </recommendedName>
</protein>
<feature type="region of interest" description="Disordered" evidence="5">
    <location>
        <begin position="360"/>
        <end position="444"/>
    </location>
</feature>
<organism evidence="7 8">
    <name type="scientific">Zalerion maritima</name>
    <dbReference type="NCBI Taxonomy" id="339359"/>
    <lineage>
        <taxon>Eukaryota</taxon>
        <taxon>Fungi</taxon>
        <taxon>Dikarya</taxon>
        <taxon>Ascomycota</taxon>
        <taxon>Pezizomycotina</taxon>
        <taxon>Sordariomycetes</taxon>
        <taxon>Lulworthiomycetidae</taxon>
        <taxon>Lulworthiales</taxon>
        <taxon>Lulworthiaceae</taxon>
        <taxon>Zalerion</taxon>
    </lineage>
</organism>
<feature type="compositionally biased region" description="Acidic residues" evidence="5">
    <location>
        <begin position="408"/>
        <end position="424"/>
    </location>
</feature>
<dbReference type="PROSITE" id="PS51266">
    <property type="entry name" value="ZF_CHY"/>
    <property type="match status" value="1"/>
</dbReference>
<name>A0AAD5RQN3_9PEZI</name>
<feature type="compositionally biased region" description="Basic and acidic residues" evidence="5">
    <location>
        <begin position="360"/>
        <end position="377"/>
    </location>
</feature>
<feature type="domain" description="CHY-type" evidence="6">
    <location>
        <begin position="616"/>
        <end position="685"/>
    </location>
</feature>
<reference evidence="7" key="1">
    <citation type="submission" date="2022-07" db="EMBL/GenBank/DDBJ databases">
        <title>Draft genome sequence of Zalerion maritima ATCC 34329, a (micro)plastics degrading marine fungus.</title>
        <authorList>
            <person name="Paco A."/>
            <person name="Goncalves M.F.M."/>
            <person name="Rocha-Santos T.A.P."/>
            <person name="Alves A."/>
        </authorList>
    </citation>
    <scope>NUCLEOTIDE SEQUENCE</scope>
    <source>
        <strain evidence="7">ATCC 34329</strain>
    </source>
</reference>
<evidence type="ECO:0000313" key="8">
    <source>
        <dbReference type="Proteomes" id="UP001201980"/>
    </source>
</evidence>
<sequence length="737" mass="83196">MISANSPPGGKDRRPSQVVTSVPESRVVSRPIPEEQTRDPRGFELNQLRRRYNPQESPFPHNGILFTFKFSPSDPDFPFDLDYLRCALSVPGTYPDYDIEGPPRLKVQNASMPRGFAINVENGWERIAQERKGITLAQMVRVLDNQLESLLSERMADTVKIVQFKDMRHLDKKEREGSASGVDQGQEEEGGGDFEGKEEIQEKIKPKPRLLPPLPREVYTRDQINEAKVRRAAETRQLETRMGRSAGYRREADGVVYTLPFEVRGRVPLPDGLKGVSKMHLIIPLLYPLQTLRVQLADATNGVFAEKVEDLFSERIQTLPKMNLIGLVNWLAGNLGFLAKEALDREAKLETERVEQELARKVAEESGKGKEKAKEGTEDGNTDGDGKSHIKVIPRPPEWTFGYRSAESDSEDYSDDSEYDNEGDENFRPEDKFEGFGTSKGKEDMNAERGTALSFPGLSLKEVELLGISSLAIRIRCQRCRTINDVKDLQHGLEKSVGCSKCSLELTVRFRQQLMHENSSRAGFVDAVGCSVVDMSPSIFIPVCAQCSKDCPPITCIKGDTVNNICRSCHTRFRISLPEFKLSVLTVPLSSSYSTSHNRQSEKFTSSLGSWQPGQQLPNRGTCEHYRRSFRWFRFNCCKKVYPCDHCHDEAKEQDHFHEWADRMVCGFCGREGRYAPNACGFCGRTVIGGGGGGKGFWEGGRGMREREKMNRKERRKYKRVGKGGMERERVVRRGGV</sequence>